<comment type="caution">
    <text evidence="2">The sequence shown here is derived from an EMBL/GenBank/DDBJ whole genome shotgun (WGS) entry which is preliminary data.</text>
</comment>
<dbReference type="InterPro" id="IPR025510">
    <property type="entry name" value="DUF4397"/>
</dbReference>
<dbReference type="Pfam" id="PF14344">
    <property type="entry name" value="DUF4397"/>
    <property type="match status" value="1"/>
</dbReference>
<dbReference type="AlphaFoldDB" id="A0ABD6AUK7"/>
<evidence type="ECO:0000313" key="2">
    <source>
        <dbReference type="EMBL" id="MFD1513563.1"/>
    </source>
</evidence>
<gene>
    <name evidence="2" type="ORF">ACFSBT_09760</name>
</gene>
<keyword evidence="3" id="KW-1185">Reference proteome</keyword>
<protein>
    <submittedName>
        <fullName evidence="2">DUF4397 domain-containing protein</fullName>
    </submittedName>
</protein>
<proteinExistence type="predicted"/>
<accession>A0ABD6AUK7</accession>
<evidence type="ECO:0000259" key="1">
    <source>
        <dbReference type="Pfam" id="PF14344"/>
    </source>
</evidence>
<dbReference type="InterPro" id="IPR006311">
    <property type="entry name" value="TAT_signal"/>
</dbReference>
<evidence type="ECO:0000313" key="3">
    <source>
        <dbReference type="Proteomes" id="UP001597187"/>
    </source>
</evidence>
<dbReference type="EMBL" id="JBHUDC010000004">
    <property type="protein sequence ID" value="MFD1513563.1"/>
    <property type="molecule type" value="Genomic_DNA"/>
</dbReference>
<name>A0ABD6AUK7_9EURY</name>
<sequence length="301" mass="31802">MGDSQSTRRDILKLLGAAGALTGVGGAGVVAAQDKGNGNGNAPGEGMMNQLTNGKGIKTARVRFGHVVPDAPPVDVYGFLPQFRELGEVPIQKNLQYTSIRPNIPAEYADIPAIPLGLKITPAGEKDNPIVEVNRFKFKAGRNHTLLAAGEAVSEGYDEPPVQLLSLIDNKGESPPSYGRTELPEPDKTYVRFVHALPDAGRVSVMTAGETNVDGSISGGETLVEKATFGDATDYVEVAEDDTFVISEQGTERATVGGNFREGTKNTVYLVSQAPEPGGLKPFAISSVDAAARLSLRVREL</sequence>
<dbReference type="Proteomes" id="UP001597187">
    <property type="component" value="Unassembled WGS sequence"/>
</dbReference>
<feature type="domain" description="DUF4397" evidence="1">
    <location>
        <begin position="60"/>
        <end position="205"/>
    </location>
</feature>
<dbReference type="RefSeq" id="WP_250873538.1">
    <property type="nucleotide sequence ID" value="NZ_JALXFV010000004.1"/>
</dbReference>
<organism evidence="2 3">
    <name type="scientific">Halomarina rubra</name>
    <dbReference type="NCBI Taxonomy" id="2071873"/>
    <lineage>
        <taxon>Archaea</taxon>
        <taxon>Methanobacteriati</taxon>
        <taxon>Methanobacteriota</taxon>
        <taxon>Stenosarchaea group</taxon>
        <taxon>Halobacteria</taxon>
        <taxon>Halobacteriales</taxon>
        <taxon>Natronomonadaceae</taxon>
        <taxon>Halomarina</taxon>
    </lineage>
</organism>
<reference evidence="2 3" key="1">
    <citation type="journal article" date="2019" name="Int. J. Syst. Evol. Microbiol.">
        <title>The Global Catalogue of Microorganisms (GCM) 10K type strain sequencing project: providing services to taxonomists for standard genome sequencing and annotation.</title>
        <authorList>
            <consortium name="The Broad Institute Genomics Platform"/>
            <consortium name="The Broad Institute Genome Sequencing Center for Infectious Disease"/>
            <person name="Wu L."/>
            <person name="Ma J."/>
        </authorList>
    </citation>
    <scope>NUCLEOTIDE SEQUENCE [LARGE SCALE GENOMIC DNA]</scope>
    <source>
        <strain evidence="2 3">CGMCC 1.12563</strain>
    </source>
</reference>
<dbReference type="PROSITE" id="PS51318">
    <property type="entry name" value="TAT"/>
    <property type="match status" value="1"/>
</dbReference>